<dbReference type="EMBL" id="REFO01000013">
    <property type="protein sequence ID" value="RMA93331.1"/>
    <property type="molecule type" value="Genomic_DNA"/>
</dbReference>
<evidence type="ECO:0000256" key="3">
    <source>
        <dbReference type="ARBA" id="ARBA00022692"/>
    </source>
</evidence>
<dbReference type="RefSeq" id="WP_121923502.1">
    <property type="nucleotide sequence ID" value="NZ_REFO01000013.1"/>
</dbReference>
<dbReference type="AlphaFoldDB" id="A0A3M0B843"/>
<accession>A0A3M0B843</accession>
<comment type="subcellular location">
    <subcellularLocation>
        <location evidence="1">Cell membrane</location>
        <topology evidence="1">Multi-pass membrane protein</topology>
    </subcellularLocation>
</comment>
<evidence type="ECO:0000256" key="2">
    <source>
        <dbReference type="ARBA" id="ARBA00022475"/>
    </source>
</evidence>
<sequence length="394" mass="44660">MEEKNINYQQPCYEEDEIDLYELWQTIKKRKKLIIGLFLSITILTGIFSFIMTPIYRSESAIMPISSESSPLGNLAGLAAMAGVSVGGGEDSAKIVAILNSRDIKERVIKKLNLIPVLLEDEIPEDRNPMNVAVETLDDMVSISEDKKTGVININVDYKDPKLAQKIANTYIDELHKIMNEKNLTVAKFNRIELEKQLKDQEEKLKKLENKLAEFQKKTKILSPEDQLSGVMDLYSNLISQKMKLLVQLRSLESAFSANNPRIKTLKSQIKAVDKEIKNIEEKTNIGALPSLSQAPEKMVEYSNIMRDLKVAQTVYETLVKMYEQAKLQEAKENIYVEIIDPPSLPDKPVKPKKKLMVAVAGITSLILGIFLAFFLEWLEGIKNRNKLNEAKTE</sequence>
<gene>
    <name evidence="10" type="ORF">CLV39_1396</name>
</gene>
<feature type="coiled-coil region" evidence="6">
    <location>
        <begin position="184"/>
        <end position="218"/>
    </location>
</feature>
<keyword evidence="11" id="KW-1185">Reference proteome</keyword>
<keyword evidence="5 7" id="KW-0472">Membrane</keyword>
<dbReference type="Pfam" id="PF13807">
    <property type="entry name" value="GNVR"/>
    <property type="match status" value="1"/>
</dbReference>
<evidence type="ECO:0000256" key="6">
    <source>
        <dbReference type="SAM" id="Coils"/>
    </source>
</evidence>
<organism evidence="10 11">
    <name type="scientific">Hydrogenothermus marinus</name>
    <dbReference type="NCBI Taxonomy" id="133270"/>
    <lineage>
        <taxon>Bacteria</taxon>
        <taxon>Pseudomonadati</taxon>
        <taxon>Aquificota</taxon>
        <taxon>Aquificia</taxon>
        <taxon>Aquificales</taxon>
        <taxon>Hydrogenothermaceae</taxon>
        <taxon>Hydrogenothermus</taxon>
    </lineage>
</organism>
<comment type="caution">
    <text evidence="10">The sequence shown here is derived from an EMBL/GenBank/DDBJ whole genome shotgun (WGS) entry which is preliminary data.</text>
</comment>
<keyword evidence="4 7" id="KW-1133">Transmembrane helix</keyword>
<dbReference type="PANTHER" id="PTHR32309:SF13">
    <property type="entry name" value="FERRIC ENTEROBACTIN TRANSPORT PROTEIN FEPE"/>
    <property type="match status" value="1"/>
</dbReference>
<proteinExistence type="predicted"/>
<keyword evidence="2" id="KW-1003">Cell membrane</keyword>
<dbReference type="PANTHER" id="PTHR32309">
    <property type="entry name" value="TYROSINE-PROTEIN KINASE"/>
    <property type="match status" value="1"/>
</dbReference>
<reference evidence="10 11" key="1">
    <citation type="submission" date="2018-10" db="EMBL/GenBank/DDBJ databases">
        <title>Genomic Encyclopedia of Archaeal and Bacterial Type Strains, Phase II (KMG-II): from individual species to whole genera.</title>
        <authorList>
            <person name="Goeker M."/>
        </authorList>
    </citation>
    <scope>NUCLEOTIDE SEQUENCE [LARGE SCALE GENOMIC DNA]</scope>
    <source>
        <strain evidence="10 11">VM1</strain>
    </source>
</reference>
<dbReference type="InterPro" id="IPR050445">
    <property type="entry name" value="Bact_polysacc_biosynth/exp"/>
</dbReference>
<evidence type="ECO:0000256" key="5">
    <source>
        <dbReference type="ARBA" id="ARBA00023136"/>
    </source>
</evidence>
<dbReference type="Pfam" id="PF02706">
    <property type="entry name" value="Wzz"/>
    <property type="match status" value="1"/>
</dbReference>
<keyword evidence="6" id="KW-0175">Coiled coil</keyword>
<evidence type="ECO:0000259" key="9">
    <source>
        <dbReference type="Pfam" id="PF13807"/>
    </source>
</evidence>
<evidence type="ECO:0000313" key="11">
    <source>
        <dbReference type="Proteomes" id="UP000280842"/>
    </source>
</evidence>
<dbReference type="OrthoDB" id="13093at2"/>
<evidence type="ECO:0000256" key="1">
    <source>
        <dbReference type="ARBA" id="ARBA00004651"/>
    </source>
</evidence>
<feature type="domain" description="Polysaccharide chain length determinant N-terminal" evidence="8">
    <location>
        <begin position="16"/>
        <end position="112"/>
    </location>
</feature>
<feature type="domain" description="Tyrosine-protein kinase G-rich" evidence="9">
    <location>
        <begin position="304"/>
        <end position="375"/>
    </location>
</feature>
<dbReference type="GO" id="GO:0005886">
    <property type="term" value="C:plasma membrane"/>
    <property type="evidence" value="ECO:0007669"/>
    <property type="project" value="UniProtKB-SubCell"/>
</dbReference>
<keyword evidence="3 7" id="KW-0812">Transmembrane</keyword>
<dbReference type="Proteomes" id="UP000280842">
    <property type="component" value="Unassembled WGS sequence"/>
</dbReference>
<evidence type="ECO:0000256" key="4">
    <source>
        <dbReference type="ARBA" id="ARBA00022989"/>
    </source>
</evidence>
<dbReference type="InterPro" id="IPR003856">
    <property type="entry name" value="LPS_length_determ_N"/>
</dbReference>
<name>A0A3M0B843_9AQUI</name>
<evidence type="ECO:0000259" key="8">
    <source>
        <dbReference type="Pfam" id="PF02706"/>
    </source>
</evidence>
<feature type="transmembrane region" description="Helical" evidence="7">
    <location>
        <begin position="356"/>
        <end position="379"/>
    </location>
</feature>
<feature type="transmembrane region" description="Helical" evidence="7">
    <location>
        <begin position="33"/>
        <end position="56"/>
    </location>
</feature>
<protein>
    <submittedName>
        <fullName evidence="10">Uncharacterized protein involved in exopolysaccharide biosynthesis</fullName>
    </submittedName>
</protein>
<evidence type="ECO:0000313" key="10">
    <source>
        <dbReference type="EMBL" id="RMA93331.1"/>
    </source>
</evidence>
<dbReference type="GO" id="GO:0004713">
    <property type="term" value="F:protein tyrosine kinase activity"/>
    <property type="evidence" value="ECO:0007669"/>
    <property type="project" value="TreeGrafter"/>
</dbReference>
<dbReference type="InterPro" id="IPR032807">
    <property type="entry name" value="GNVR"/>
</dbReference>
<evidence type="ECO:0000256" key="7">
    <source>
        <dbReference type="SAM" id="Phobius"/>
    </source>
</evidence>